<dbReference type="Proteomes" id="UP000275368">
    <property type="component" value="Chromosome"/>
</dbReference>
<gene>
    <name evidence="1" type="ORF">Back11_02560</name>
</gene>
<dbReference type="RefSeq" id="WP_232016148.1">
    <property type="nucleotide sequence ID" value="NZ_AP019308.1"/>
</dbReference>
<sequence length="1482" mass="146004">MRKEINKSIAFFLFLFVIVFSVNPGIVYALPGGSGTGDGTYDFAGSLGATDSNGPGFRTLGNKWGVSNAVALSGTQLYSTNSTLGGSVTTILRAEGGAVNKTFTFKDLGISAYNSTRTLAVFTVVLKDITDTQIGTAKTLSSNYALTTSITQMSTILNGGTPYNIDNVASITITAQYLTSAQTDLNFENITVANISALDITAPTLSGVGTSVLTPNTLAATSNENGTLYLVLKSATITNKASLDAEVSSSRGTSVAATAASAAAIPTTGLTAGTYVVYAVDAAGNVSTKSVDVTLTNPDITAPTLSGVGTSVLTPNTLAATSNENGTLYLVLKSATITNKASLDAEVSSSRGTSVAATAASAAAIPTTGLTAGTYVVYAVDAAGNVSTKSADVTLTNPDITAPTLSGVETSVVTPNTLAATSNENGTLYLVLKSATITNKASLDAEVSSSRGTSVAATAASAAAIPTTGLTAGTYVVYAVDASGNVSAATADITLTNPDITAPTLSGVGTSVLTPNTLAATSNENGTLYLVLKSATITNKASLDAEVSSSRGTSVAATAASAAAIPTTGLTAGTYVVYAVDAAGNVSTKSADVTLTNPDITAPTLSGVETSVVTPNTLAATSNENGTLYLVLKSATITNKASLDAEVSSSRGTSVAATAASAAAIPTTGLTAGTYVVYAVDASGNVSAATADITLTNPDITAPTLSGVETSVVTPNTLAATSNENGTLYLVLKSATITNQASLDAEVSGSRGTSVAATAASAAAIPTTGLTAGTYVVYAVDASGNVSAASADVTLTNPDITAPTLSGVETSVVTPNTLAATSNENGTLYLVLKSATITNQASLDAEVSGSRGTSVAATAASAAAIPTTGLTAGTYVVYAVDASGNVSAATADITLTNPDITAPTLSGVETSVVTPNTLAATSNENGTLYLVLKSATITNQASLDAEVSGSRGTSVAATAASAAAIPTTGLTAGTYVVYAVDASGNVSAATADVTLTNPDITAPTLSGVGTSVLTPNTLAATSNENGTLYLVLKSATITNKASLDAEVSSSRGTSVAATAASAAAIPTTGLTAGTYVVYAVDAAGNVSTKSADVTLTNPDITAPTLSGVGTNVLTPNTLAATSNENGTLYLVLKSATITNKASLDAEVSSSRGTSVAATAASAAAIPTTGLTAGTYVVYAVDAAGNVSTKSADVTLTNPDITAPTLSGVGTSVLTPNTLAATSNENGTLYLVLKSATITNKASLDAEVSSSRGTSVAATAASAAEIPTTGLTAGTYVVYAVDAAGNVSTKSADVTLTNPDITAPTLILTSASATANSTTTLNFVSDETGTYYFVVYAAADAAPNAATIAAQGIAIAKGTGAAAAAANMASVTGLSASTHYKAYVIIKDAAGNASGVATISLTTTATPSNGSTPLPDTETEILINGKAEKAGTTTTTQVNGQTVTTVVINSKKLEEKIASEGEHAAITISVNTKSDVVTVEFDG</sequence>
<dbReference type="EMBL" id="AP019308">
    <property type="protein sequence ID" value="BBH18911.1"/>
    <property type="molecule type" value="Genomic_DNA"/>
</dbReference>
<name>A0A3G9IZ62_9BACL</name>
<reference evidence="1 2" key="1">
    <citation type="submission" date="2018-11" db="EMBL/GenBank/DDBJ databases">
        <title>Complete genome sequence of Paenibacillus baekrokdamisoli strain KCTC 33723.</title>
        <authorList>
            <person name="Kang S.W."/>
            <person name="Lee K.C."/>
            <person name="Kim K.K."/>
            <person name="Kim J.S."/>
            <person name="Kim D.S."/>
            <person name="Ko S.H."/>
            <person name="Yang S.H."/>
            <person name="Lee J.S."/>
        </authorList>
    </citation>
    <scope>NUCLEOTIDE SEQUENCE [LARGE SCALE GENOMIC DNA]</scope>
    <source>
        <strain evidence="1 2">KCTC 33723</strain>
    </source>
</reference>
<proteinExistence type="predicted"/>
<evidence type="ECO:0000313" key="2">
    <source>
        <dbReference type="Proteomes" id="UP000275368"/>
    </source>
</evidence>
<accession>A0A3G9IZ62</accession>
<evidence type="ECO:0000313" key="1">
    <source>
        <dbReference type="EMBL" id="BBH18911.1"/>
    </source>
</evidence>
<keyword evidence="2" id="KW-1185">Reference proteome</keyword>
<protein>
    <submittedName>
        <fullName evidence="1">Uncharacterized protein</fullName>
    </submittedName>
</protein>
<dbReference type="KEGG" id="pbk:Back11_02560"/>
<organism evidence="1 2">
    <name type="scientific">Paenibacillus baekrokdamisoli</name>
    <dbReference type="NCBI Taxonomy" id="1712516"/>
    <lineage>
        <taxon>Bacteria</taxon>
        <taxon>Bacillati</taxon>
        <taxon>Bacillota</taxon>
        <taxon>Bacilli</taxon>
        <taxon>Bacillales</taxon>
        <taxon>Paenibacillaceae</taxon>
        <taxon>Paenibacillus</taxon>
    </lineage>
</organism>